<dbReference type="EMBL" id="CP002542">
    <property type="protein sequence ID" value="AEA44705.1"/>
    <property type="molecule type" value="Genomic_DNA"/>
</dbReference>
<keyword evidence="1" id="KW-0812">Transmembrane</keyword>
<reference evidence="4" key="2">
    <citation type="submission" date="2011-02" db="EMBL/GenBank/DDBJ databases">
        <title>The complete genome of Fluviicola taffensis DSM 16823.</title>
        <authorList>
            <consortium name="US DOE Joint Genome Institute (JGI-PGF)"/>
            <person name="Lucas S."/>
            <person name="Copeland A."/>
            <person name="Lapidus A."/>
            <person name="Bruce D."/>
            <person name="Goodwin L."/>
            <person name="Pitluck S."/>
            <person name="Kyrpides N."/>
            <person name="Mavromatis K."/>
            <person name="Ivanova N."/>
            <person name="Mikhailova N."/>
            <person name="Pagani I."/>
            <person name="Chertkov O."/>
            <person name="Detter J.C."/>
            <person name="Han C."/>
            <person name="Tapia R."/>
            <person name="Land M."/>
            <person name="Hauser L."/>
            <person name="Markowitz V."/>
            <person name="Cheng J.-F."/>
            <person name="Hugenholtz P."/>
            <person name="Woyke T."/>
            <person name="Wu D."/>
            <person name="Tindall B."/>
            <person name="Pomrenke H.G."/>
            <person name="Brambilla E."/>
            <person name="Klenk H.-P."/>
            <person name="Eisen J.A."/>
        </authorList>
    </citation>
    <scope>NUCLEOTIDE SEQUENCE [LARGE SCALE GENOMIC DNA]</scope>
    <source>
        <strain evidence="4">DSM 16823 / RW262 / RW262</strain>
    </source>
</reference>
<dbReference type="KEGG" id="fte:Fluta_2724"/>
<keyword evidence="1" id="KW-0472">Membrane</keyword>
<keyword evidence="3" id="KW-0346">Stress response</keyword>
<dbReference type="CDD" id="cd06257">
    <property type="entry name" value="DnaJ"/>
    <property type="match status" value="1"/>
</dbReference>
<dbReference type="RefSeq" id="WP_013687474.1">
    <property type="nucleotide sequence ID" value="NC_015321.1"/>
</dbReference>
<feature type="transmembrane region" description="Helical" evidence="1">
    <location>
        <begin position="6"/>
        <end position="31"/>
    </location>
</feature>
<protein>
    <submittedName>
        <fullName evidence="3">Heat shock protein DnaJ domain protein</fullName>
    </submittedName>
</protein>
<reference evidence="3 4" key="1">
    <citation type="journal article" date="2011" name="Stand. Genomic Sci.">
        <title>Complete genome sequence of the gliding freshwater bacterium Fluviicola taffensis type strain (RW262).</title>
        <authorList>
            <person name="Woyke T."/>
            <person name="Chertkov O."/>
            <person name="Lapidus A."/>
            <person name="Nolan M."/>
            <person name="Lucas S."/>
            <person name="Del Rio T.G."/>
            <person name="Tice H."/>
            <person name="Cheng J.F."/>
            <person name="Tapia R."/>
            <person name="Han C."/>
            <person name="Goodwin L."/>
            <person name="Pitluck S."/>
            <person name="Liolios K."/>
            <person name="Pagani I."/>
            <person name="Ivanova N."/>
            <person name="Huntemann M."/>
            <person name="Mavromatis K."/>
            <person name="Mikhailova N."/>
            <person name="Pati A."/>
            <person name="Chen A."/>
            <person name="Palaniappan K."/>
            <person name="Land M."/>
            <person name="Hauser L."/>
            <person name="Brambilla E.M."/>
            <person name="Rohde M."/>
            <person name="Mwirichia R."/>
            <person name="Sikorski J."/>
            <person name="Tindall B.J."/>
            <person name="Goker M."/>
            <person name="Bristow J."/>
            <person name="Eisen J.A."/>
            <person name="Markowitz V."/>
            <person name="Hugenholtz P."/>
            <person name="Klenk H.P."/>
            <person name="Kyrpides N.C."/>
        </authorList>
    </citation>
    <scope>NUCLEOTIDE SEQUENCE [LARGE SCALE GENOMIC DNA]</scope>
    <source>
        <strain evidence="4">DSM 16823 / RW262 / RW262</strain>
    </source>
</reference>
<feature type="domain" description="J" evidence="2">
    <location>
        <begin position="196"/>
        <end position="258"/>
    </location>
</feature>
<dbReference type="SUPFAM" id="SSF158682">
    <property type="entry name" value="TerB-like"/>
    <property type="match status" value="1"/>
</dbReference>
<dbReference type="Pfam" id="PF00226">
    <property type="entry name" value="DnaJ"/>
    <property type="match status" value="1"/>
</dbReference>
<sequence length="259" mass="29259">MYSIIFAIVAFAVSGGRFLPAVIAFFVGGFVDQAVRVRKNQASNANGGGGSRQSFQDVFEYYTQQTQRYDFPTQLLALSAYMMKSDGKVVKSELNFVKSFLAQQFGNQFNTSHLQTLKNFLDAPSIPIDQICSDIRVRAQVEIRIQLLHYLFGIAQSDGQVSESEIKTLQYIANLLQVPPMDFRSVQGMFKQNLNADYEILGIEESATDDEVKKAYRQMAVRYHPDKVASLGEEYQKGAKEKFQRIQEAYDNVKKARGL</sequence>
<dbReference type="Pfam" id="PF05099">
    <property type="entry name" value="TerB"/>
    <property type="match status" value="1"/>
</dbReference>
<dbReference type="AlphaFoldDB" id="F2IG70"/>
<proteinExistence type="predicted"/>
<keyword evidence="4" id="KW-1185">Reference proteome</keyword>
<dbReference type="HOGENOM" id="CLU_066221_2_0_10"/>
<dbReference type="InterPro" id="IPR050817">
    <property type="entry name" value="DjlA_DnaK_co-chaperone"/>
</dbReference>
<dbReference type="Gene3D" id="1.10.3680.10">
    <property type="entry name" value="TerB-like"/>
    <property type="match status" value="1"/>
</dbReference>
<dbReference type="InterPro" id="IPR029024">
    <property type="entry name" value="TerB-like"/>
</dbReference>
<dbReference type="PANTHER" id="PTHR24074">
    <property type="entry name" value="CO-CHAPERONE PROTEIN DJLA"/>
    <property type="match status" value="1"/>
</dbReference>
<gene>
    <name evidence="3" type="ordered locus">Fluta_2724</name>
</gene>
<dbReference type="SUPFAM" id="SSF46565">
    <property type="entry name" value="Chaperone J-domain"/>
    <property type="match status" value="1"/>
</dbReference>
<dbReference type="InterPro" id="IPR036869">
    <property type="entry name" value="J_dom_sf"/>
</dbReference>
<name>F2IG70_FLUTR</name>
<dbReference type="eggNOG" id="COG1076">
    <property type="taxonomic scope" value="Bacteria"/>
</dbReference>
<evidence type="ECO:0000313" key="3">
    <source>
        <dbReference type="EMBL" id="AEA44705.1"/>
    </source>
</evidence>
<dbReference type="Gene3D" id="1.10.287.110">
    <property type="entry name" value="DnaJ domain"/>
    <property type="match status" value="1"/>
</dbReference>
<dbReference type="STRING" id="755732.Fluta_2724"/>
<dbReference type="OrthoDB" id="9779622at2"/>
<dbReference type="PROSITE" id="PS50076">
    <property type="entry name" value="DNAJ_2"/>
    <property type="match status" value="1"/>
</dbReference>
<evidence type="ECO:0000313" key="4">
    <source>
        <dbReference type="Proteomes" id="UP000007463"/>
    </source>
</evidence>
<accession>F2IG70</accession>
<organism evidence="3 4">
    <name type="scientific">Fluviicola taffensis (strain DSM 16823 / NCIMB 13979 / RW262)</name>
    <dbReference type="NCBI Taxonomy" id="755732"/>
    <lineage>
        <taxon>Bacteria</taxon>
        <taxon>Pseudomonadati</taxon>
        <taxon>Bacteroidota</taxon>
        <taxon>Flavobacteriia</taxon>
        <taxon>Flavobacteriales</taxon>
        <taxon>Crocinitomicaceae</taxon>
        <taxon>Fluviicola</taxon>
    </lineage>
</organism>
<dbReference type="InterPro" id="IPR007791">
    <property type="entry name" value="DjlA_N"/>
</dbReference>
<evidence type="ECO:0000256" key="1">
    <source>
        <dbReference type="SAM" id="Phobius"/>
    </source>
</evidence>
<dbReference type="PRINTS" id="PR00625">
    <property type="entry name" value="JDOMAIN"/>
</dbReference>
<dbReference type="Proteomes" id="UP000007463">
    <property type="component" value="Chromosome"/>
</dbReference>
<evidence type="ECO:0000259" key="2">
    <source>
        <dbReference type="PROSITE" id="PS50076"/>
    </source>
</evidence>
<dbReference type="InterPro" id="IPR001623">
    <property type="entry name" value="DnaJ_domain"/>
</dbReference>
<dbReference type="SMART" id="SM00271">
    <property type="entry name" value="DnaJ"/>
    <property type="match status" value="1"/>
</dbReference>
<keyword evidence="1" id="KW-1133">Transmembrane helix</keyword>